<name>A0AAE0D134_COLKA</name>
<evidence type="ECO:0000256" key="1">
    <source>
        <dbReference type="SAM" id="MobiDB-lite"/>
    </source>
</evidence>
<dbReference type="EMBL" id="VYYT01000555">
    <property type="protein sequence ID" value="KAK2731879.1"/>
    <property type="molecule type" value="Genomic_DNA"/>
</dbReference>
<protein>
    <submittedName>
        <fullName evidence="2">Uncharacterized protein</fullName>
    </submittedName>
</protein>
<dbReference type="AlphaFoldDB" id="A0AAE0D134"/>
<dbReference type="Proteomes" id="UP001281614">
    <property type="component" value="Unassembled WGS sequence"/>
</dbReference>
<keyword evidence="3" id="KW-1185">Reference proteome</keyword>
<accession>A0AAE0D134</accession>
<sequence length="94" mass="10910">MAWTIKVLKEKVSRLEKEDIAQRNVNREQKPAKRPSDLEYDAQKGERAAKRVKVSNIQDQSDDETSRRDRPETMVLDSRISGDSSEYLMAACRR</sequence>
<reference evidence="2" key="1">
    <citation type="submission" date="2023-02" db="EMBL/GenBank/DDBJ databases">
        <title>Colletotrichum kahawae CIFC_Que2 genome sequencing and assembly.</title>
        <authorList>
            <person name="Baroncelli R."/>
        </authorList>
    </citation>
    <scope>NUCLEOTIDE SEQUENCE</scope>
    <source>
        <strain evidence="2">CIFC_Que2</strain>
    </source>
</reference>
<feature type="region of interest" description="Disordered" evidence="1">
    <location>
        <begin position="20"/>
        <end position="81"/>
    </location>
</feature>
<organism evidence="2 3">
    <name type="scientific">Colletotrichum kahawae</name>
    <name type="common">Coffee berry disease fungus</name>
    <dbReference type="NCBI Taxonomy" id="34407"/>
    <lineage>
        <taxon>Eukaryota</taxon>
        <taxon>Fungi</taxon>
        <taxon>Dikarya</taxon>
        <taxon>Ascomycota</taxon>
        <taxon>Pezizomycotina</taxon>
        <taxon>Sordariomycetes</taxon>
        <taxon>Hypocreomycetidae</taxon>
        <taxon>Glomerellales</taxon>
        <taxon>Glomerellaceae</taxon>
        <taxon>Colletotrichum</taxon>
        <taxon>Colletotrichum gloeosporioides species complex</taxon>
    </lineage>
</organism>
<feature type="compositionally biased region" description="Basic and acidic residues" evidence="1">
    <location>
        <begin position="20"/>
        <end position="49"/>
    </location>
</feature>
<evidence type="ECO:0000313" key="2">
    <source>
        <dbReference type="EMBL" id="KAK2731879.1"/>
    </source>
</evidence>
<gene>
    <name evidence="2" type="ORF">CKAH01_08751</name>
</gene>
<evidence type="ECO:0000313" key="3">
    <source>
        <dbReference type="Proteomes" id="UP001281614"/>
    </source>
</evidence>
<proteinExistence type="predicted"/>
<comment type="caution">
    <text evidence="2">The sequence shown here is derived from an EMBL/GenBank/DDBJ whole genome shotgun (WGS) entry which is preliminary data.</text>
</comment>